<dbReference type="RefSeq" id="WP_188675451.1">
    <property type="nucleotide sequence ID" value="NZ_BMKA01000003.1"/>
</dbReference>
<keyword evidence="1" id="KW-0732">Signal</keyword>
<feature type="chain" id="PRO_5037389298" description="Lysozyme inhibitor LprI N-terminal domain-containing protein" evidence="1">
    <location>
        <begin position="22"/>
        <end position="163"/>
    </location>
</feature>
<proteinExistence type="predicted"/>
<evidence type="ECO:0000313" key="2">
    <source>
        <dbReference type="EMBL" id="GGA22301.1"/>
    </source>
</evidence>
<accession>A0A916QZ86</accession>
<organism evidence="2 3">
    <name type="scientific">Neptunicoccus cionae</name>
    <dbReference type="NCBI Taxonomy" id="2035344"/>
    <lineage>
        <taxon>Bacteria</taxon>
        <taxon>Pseudomonadati</taxon>
        <taxon>Pseudomonadota</taxon>
        <taxon>Alphaproteobacteria</taxon>
        <taxon>Rhodobacterales</taxon>
        <taxon>Paracoccaceae</taxon>
        <taxon>Neptunicoccus</taxon>
    </lineage>
</organism>
<evidence type="ECO:0000313" key="3">
    <source>
        <dbReference type="Proteomes" id="UP000628017"/>
    </source>
</evidence>
<reference evidence="2" key="1">
    <citation type="journal article" date="2014" name="Int. J. Syst. Evol. Microbiol.">
        <title>Complete genome sequence of Corynebacterium casei LMG S-19264T (=DSM 44701T), isolated from a smear-ripened cheese.</title>
        <authorList>
            <consortium name="US DOE Joint Genome Institute (JGI-PGF)"/>
            <person name="Walter F."/>
            <person name="Albersmeier A."/>
            <person name="Kalinowski J."/>
            <person name="Ruckert C."/>
        </authorList>
    </citation>
    <scope>NUCLEOTIDE SEQUENCE</scope>
    <source>
        <strain evidence="2">CGMCC 1.15880</strain>
    </source>
</reference>
<evidence type="ECO:0008006" key="4">
    <source>
        <dbReference type="Google" id="ProtNLM"/>
    </source>
</evidence>
<protein>
    <recommendedName>
        <fullName evidence="4">Lysozyme inhibitor LprI N-terminal domain-containing protein</fullName>
    </recommendedName>
</protein>
<keyword evidence="3" id="KW-1185">Reference proteome</keyword>
<feature type="signal peptide" evidence="1">
    <location>
        <begin position="1"/>
        <end position="21"/>
    </location>
</feature>
<reference evidence="2" key="2">
    <citation type="submission" date="2020-09" db="EMBL/GenBank/DDBJ databases">
        <authorList>
            <person name="Sun Q."/>
            <person name="Zhou Y."/>
        </authorList>
    </citation>
    <scope>NUCLEOTIDE SEQUENCE</scope>
    <source>
        <strain evidence="2">CGMCC 1.15880</strain>
    </source>
</reference>
<comment type="caution">
    <text evidence="2">The sequence shown here is derived from an EMBL/GenBank/DDBJ whole genome shotgun (WGS) entry which is preliminary data.</text>
</comment>
<evidence type="ECO:0000256" key="1">
    <source>
        <dbReference type="SAM" id="SignalP"/>
    </source>
</evidence>
<dbReference type="Proteomes" id="UP000628017">
    <property type="component" value="Unassembled WGS sequence"/>
</dbReference>
<dbReference type="AlphaFoldDB" id="A0A916QZ86"/>
<name>A0A916QZ86_9RHOB</name>
<sequence>MLSARVIAVCLLSVAALPAAAQESSVQTRVLACLSGMEQGQTSWPECRRLLFYPCETFPVGGEDHLTCLAEQKADWRAHLDATTLTLNERLTAEGSGQLTDLLGQWFGYVGNKCNAVAAEKADISADAARLGCEISEFAGLSTEFDSCLQGNSTSPYCIVQEK</sequence>
<dbReference type="EMBL" id="BMKA01000003">
    <property type="protein sequence ID" value="GGA22301.1"/>
    <property type="molecule type" value="Genomic_DNA"/>
</dbReference>
<gene>
    <name evidence="2" type="ORF">GCM10011498_23830</name>
</gene>